<dbReference type="GO" id="GO:0045892">
    <property type="term" value="P:negative regulation of DNA-templated transcription"/>
    <property type="evidence" value="ECO:0007669"/>
    <property type="project" value="InterPro"/>
</dbReference>
<dbReference type="Gene3D" id="1.10.4040.10">
    <property type="entry name" value="Penicillinase repressor domain"/>
    <property type="match status" value="1"/>
</dbReference>
<dbReference type="Proteomes" id="UP000319836">
    <property type="component" value="Unassembled WGS sequence"/>
</dbReference>
<dbReference type="AlphaFoldDB" id="A0A538U0Z0"/>
<evidence type="ECO:0000256" key="2">
    <source>
        <dbReference type="ARBA" id="ARBA00023015"/>
    </source>
</evidence>
<name>A0A538U0Z0_UNCEI</name>
<dbReference type="SUPFAM" id="SSF46785">
    <property type="entry name" value="Winged helix' DNA-binding domain"/>
    <property type="match status" value="1"/>
</dbReference>
<dbReference type="Pfam" id="PF03965">
    <property type="entry name" value="Penicillinase_R"/>
    <property type="match status" value="1"/>
</dbReference>
<protein>
    <submittedName>
        <fullName evidence="5">BlaI/MecI/CopY family transcriptional regulator</fullName>
    </submittedName>
</protein>
<dbReference type="InterPro" id="IPR036388">
    <property type="entry name" value="WH-like_DNA-bd_sf"/>
</dbReference>
<comment type="caution">
    <text evidence="5">The sequence shown here is derived from an EMBL/GenBank/DDBJ whole genome shotgun (WGS) entry which is preliminary data.</text>
</comment>
<dbReference type="InterPro" id="IPR036390">
    <property type="entry name" value="WH_DNA-bd_sf"/>
</dbReference>
<proteinExistence type="inferred from homology"/>
<keyword evidence="3" id="KW-0238">DNA-binding</keyword>
<evidence type="ECO:0000313" key="6">
    <source>
        <dbReference type="Proteomes" id="UP000319836"/>
    </source>
</evidence>
<sequence>MKRQNAIPPRPTQAELEILCVLWQRGPSSVREVQQTLSEARAMGYTTVLVARDERERTHVYRAALAQEQTQRQLVSDLLERAFDGSASQLILQALATKRATQDEMDEIRRMLDKAQRRSS</sequence>
<reference evidence="5 6" key="1">
    <citation type="journal article" date="2019" name="Nat. Microbiol.">
        <title>Mediterranean grassland soil C-N compound turnover is dependent on rainfall and depth, and is mediated by genomically divergent microorganisms.</title>
        <authorList>
            <person name="Diamond S."/>
            <person name="Andeer P.F."/>
            <person name="Li Z."/>
            <person name="Crits-Christoph A."/>
            <person name="Burstein D."/>
            <person name="Anantharaman K."/>
            <person name="Lane K.R."/>
            <person name="Thomas B.C."/>
            <person name="Pan C."/>
            <person name="Northen T.R."/>
            <person name="Banfield J.F."/>
        </authorList>
    </citation>
    <scope>NUCLEOTIDE SEQUENCE [LARGE SCALE GENOMIC DNA]</scope>
    <source>
        <strain evidence="5">WS_10</strain>
    </source>
</reference>
<dbReference type="Gene3D" id="1.10.10.10">
    <property type="entry name" value="Winged helix-like DNA-binding domain superfamily/Winged helix DNA-binding domain"/>
    <property type="match status" value="1"/>
</dbReference>
<accession>A0A538U0Z0</accession>
<evidence type="ECO:0000313" key="5">
    <source>
        <dbReference type="EMBL" id="TMQ69575.1"/>
    </source>
</evidence>
<organism evidence="5 6">
    <name type="scientific">Eiseniibacteriota bacterium</name>
    <dbReference type="NCBI Taxonomy" id="2212470"/>
    <lineage>
        <taxon>Bacteria</taxon>
        <taxon>Candidatus Eiseniibacteriota</taxon>
    </lineage>
</organism>
<dbReference type="EMBL" id="VBPA01000286">
    <property type="protein sequence ID" value="TMQ69575.1"/>
    <property type="molecule type" value="Genomic_DNA"/>
</dbReference>
<evidence type="ECO:0000256" key="1">
    <source>
        <dbReference type="ARBA" id="ARBA00011046"/>
    </source>
</evidence>
<dbReference type="InterPro" id="IPR005650">
    <property type="entry name" value="BlaI_family"/>
</dbReference>
<dbReference type="GO" id="GO:0003677">
    <property type="term" value="F:DNA binding"/>
    <property type="evidence" value="ECO:0007669"/>
    <property type="project" value="UniProtKB-KW"/>
</dbReference>
<evidence type="ECO:0000256" key="3">
    <source>
        <dbReference type="ARBA" id="ARBA00023125"/>
    </source>
</evidence>
<keyword evidence="4" id="KW-0804">Transcription</keyword>
<evidence type="ECO:0000256" key="4">
    <source>
        <dbReference type="ARBA" id="ARBA00023163"/>
    </source>
</evidence>
<keyword evidence="2" id="KW-0805">Transcription regulation</keyword>
<gene>
    <name evidence="5" type="ORF">E6K80_11195</name>
</gene>
<comment type="similarity">
    <text evidence="1">Belongs to the BlaI transcriptional regulatory family.</text>
</comment>